<organism evidence="1 2">
    <name type="scientific">Tupaia chinensis</name>
    <name type="common">Chinese tree shrew</name>
    <name type="synonym">Tupaia belangeri chinensis</name>
    <dbReference type="NCBI Taxonomy" id="246437"/>
    <lineage>
        <taxon>Eukaryota</taxon>
        <taxon>Metazoa</taxon>
        <taxon>Chordata</taxon>
        <taxon>Craniata</taxon>
        <taxon>Vertebrata</taxon>
        <taxon>Euteleostomi</taxon>
        <taxon>Mammalia</taxon>
        <taxon>Eutheria</taxon>
        <taxon>Euarchontoglires</taxon>
        <taxon>Scandentia</taxon>
        <taxon>Tupaiidae</taxon>
        <taxon>Tupaia</taxon>
    </lineage>
</organism>
<sequence>MPPLFLISLSTIQPSWFQWKQPTNSPPARGRDQGSCWRAWFPDALAPLQEPKPLQVEVDLQGCISVHPGSFEVQYSLSATLTWGPESSKGHLGLLEFDHLLLKTHPPFPFPGLAPQKKEWWSWLETCSAHGSSAPVASSEPGSSHSRVYLSFPQDVWHEHRPQYHTTAALLSPRDEKHYESRDFTSDIAVFPTGKKVSRFGLWVNSQGTFATKYQTHDDTQC</sequence>
<gene>
    <name evidence="1" type="ORF">TREES_T100017517</name>
</gene>
<dbReference type="InParanoid" id="L9LCG2"/>
<keyword evidence="2" id="KW-1185">Reference proteome</keyword>
<dbReference type="EMBL" id="KB320391">
    <property type="protein sequence ID" value="ELW72750.1"/>
    <property type="molecule type" value="Genomic_DNA"/>
</dbReference>
<proteinExistence type="predicted"/>
<accession>L9LCG2</accession>
<dbReference type="Proteomes" id="UP000011518">
    <property type="component" value="Unassembled WGS sequence"/>
</dbReference>
<name>L9LCG2_TUPCH</name>
<reference evidence="2" key="2">
    <citation type="journal article" date="2013" name="Nat. Commun.">
        <title>Genome of the Chinese tree shrew.</title>
        <authorList>
            <person name="Fan Y."/>
            <person name="Huang Z.Y."/>
            <person name="Cao C.C."/>
            <person name="Chen C.S."/>
            <person name="Chen Y.X."/>
            <person name="Fan D.D."/>
            <person name="He J."/>
            <person name="Hou H.L."/>
            <person name="Hu L."/>
            <person name="Hu X.T."/>
            <person name="Jiang X.T."/>
            <person name="Lai R."/>
            <person name="Lang Y.S."/>
            <person name="Liang B."/>
            <person name="Liao S.G."/>
            <person name="Mu D."/>
            <person name="Ma Y.Y."/>
            <person name="Niu Y.Y."/>
            <person name="Sun X.Q."/>
            <person name="Xia J.Q."/>
            <person name="Xiao J."/>
            <person name="Xiong Z.Q."/>
            <person name="Xu L."/>
            <person name="Yang L."/>
            <person name="Zhang Y."/>
            <person name="Zhao W."/>
            <person name="Zhao X.D."/>
            <person name="Zheng Y.T."/>
            <person name="Zhou J.M."/>
            <person name="Zhu Y.B."/>
            <person name="Zhang G.J."/>
            <person name="Wang J."/>
            <person name="Yao Y.G."/>
        </authorList>
    </citation>
    <scope>NUCLEOTIDE SEQUENCE [LARGE SCALE GENOMIC DNA]</scope>
</reference>
<reference evidence="2" key="1">
    <citation type="submission" date="2012-07" db="EMBL/GenBank/DDBJ databases">
        <title>Genome of the Chinese tree shrew, a rising model animal genetically related to primates.</title>
        <authorList>
            <person name="Zhang G."/>
            <person name="Fan Y."/>
            <person name="Yao Y."/>
            <person name="Huang Z."/>
        </authorList>
    </citation>
    <scope>NUCLEOTIDE SEQUENCE [LARGE SCALE GENOMIC DNA]</scope>
</reference>
<evidence type="ECO:0000313" key="2">
    <source>
        <dbReference type="Proteomes" id="UP000011518"/>
    </source>
</evidence>
<dbReference type="AlphaFoldDB" id="L9LCG2"/>
<protein>
    <submittedName>
        <fullName evidence="1">Uncharacterized protein</fullName>
    </submittedName>
</protein>
<evidence type="ECO:0000313" key="1">
    <source>
        <dbReference type="EMBL" id="ELW72750.1"/>
    </source>
</evidence>